<dbReference type="InterPro" id="IPR002403">
    <property type="entry name" value="Cyt_P450_E_grp-IV"/>
</dbReference>
<keyword evidence="6 8" id="KW-0408">Iron</keyword>
<dbReference type="PRINTS" id="PR00465">
    <property type="entry name" value="EP450IV"/>
</dbReference>
<comment type="similarity">
    <text evidence="2 9">Belongs to the cytochrome P450 family.</text>
</comment>
<dbReference type="CDD" id="cd11040">
    <property type="entry name" value="CYP7_CYP8-like"/>
    <property type="match status" value="1"/>
</dbReference>
<evidence type="ECO:0000256" key="5">
    <source>
        <dbReference type="ARBA" id="ARBA00023002"/>
    </source>
</evidence>
<keyword evidence="7 9" id="KW-0503">Monooxygenase</keyword>
<dbReference type="GO" id="GO:0005506">
    <property type="term" value="F:iron ion binding"/>
    <property type="evidence" value="ECO:0007669"/>
    <property type="project" value="InterPro"/>
</dbReference>
<dbReference type="Pfam" id="PF00067">
    <property type="entry name" value="p450"/>
    <property type="match status" value="1"/>
</dbReference>
<dbReference type="InterPro" id="IPR017972">
    <property type="entry name" value="Cyt_P450_CS"/>
</dbReference>
<dbReference type="PROSITE" id="PS00086">
    <property type="entry name" value="CYTOCHROME_P450"/>
    <property type="match status" value="1"/>
</dbReference>
<reference evidence="11" key="1">
    <citation type="journal article" date="2017" name="Genome Biol.">
        <title>Comparative genomics reveals high biological diversity and specific adaptations in the industrially and medically important fungal genus Aspergillus.</title>
        <authorList>
            <person name="de Vries R.P."/>
            <person name="Riley R."/>
            <person name="Wiebenga A."/>
            <person name="Aguilar-Osorio G."/>
            <person name="Amillis S."/>
            <person name="Uchima C.A."/>
            <person name="Anderluh G."/>
            <person name="Asadollahi M."/>
            <person name="Askin M."/>
            <person name="Barry K."/>
            <person name="Battaglia E."/>
            <person name="Bayram O."/>
            <person name="Benocci T."/>
            <person name="Braus-Stromeyer S.A."/>
            <person name="Caldana C."/>
            <person name="Canovas D."/>
            <person name="Cerqueira G.C."/>
            <person name="Chen F."/>
            <person name="Chen W."/>
            <person name="Choi C."/>
            <person name="Clum A."/>
            <person name="Dos Santos R.A."/>
            <person name="Damasio A.R."/>
            <person name="Diallinas G."/>
            <person name="Emri T."/>
            <person name="Fekete E."/>
            <person name="Flipphi M."/>
            <person name="Freyberg S."/>
            <person name="Gallo A."/>
            <person name="Gournas C."/>
            <person name="Habgood R."/>
            <person name="Hainaut M."/>
            <person name="Harispe M.L."/>
            <person name="Henrissat B."/>
            <person name="Hilden K.S."/>
            <person name="Hope R."/>
            <person name="Hossain A."/>
            <person name="Karabika E."/>
            <person name="Karaffa L."/>
            <person name="Karanyi Z."/>
            <person name="Krasevec N."/>
            <person name="Kuo A."/>
            <person name="Kusch H."/>
            <person name="LaButti K."/>
            <person name="Lagendijk E.L."/>
            <person name="Lapidus A."/>
            <person name="Levasseur A."/>
            <person name="Lindquist E."/>
            <person name="Lipzen A."/>
            <person name="Logrieco A.F."/>
            <person name="MacCabe A."/>
            <person name="Maekelae M.R."/>
            <person name="Malavazi I."/>
            <person name="Melin P."/>
            <person name="Meyer V."/>
            <person name="Mielnichuk N."/>
            <person name="Miskei M."/>
            <person name="Molnar A.P."/>
            <person name="Mule G."/>
            <person name="Ngan C.Y."/>
            <person name="Orejas M."/>
            <person name="Orosz E."/>
            <person name="Ouedraogo J.P."/>
            <person name="Overkamp K.M."/>
            <person name="Park H.-S."/>
            <person name="Perrone G."/>
            <person name="Piumi F."/>
            <person name="Punt P.J."/>
            <person name="Ram A.F."/>
            <person name="Ramon A."/>
            <person name="Rauscher S."/>
            <person name="Record E."/>
            <person name="Riano-Pachon D.M."/>
            <person name="Robert V."/>
            <person name="Roehrig J."/>
            <person name="Ruller R."/>
            <person name="Salamov A."/>
            <person name="Salih N.S."/>
            <person name="Samson R.A."/>
            <person name="Sandor E."/>
            <person name="Sanguinetti M."/>
            <person name="Schuetze T."/>
            <person name="Sepcic K."/>
            <person name="Shelest E."/>
            <person name="Sherlock G."/>
            <person name="Sophianopoulou V."/>
            <person name="Squina F.M."/>
            <person name="Sun H."/>
            <person name="Susca A."/>
            <person name="Todd R.B."/>
            <person name="Tsang A."/>
            <person name="Unkles S.E."/>
            <person name="van de Wiele N."/>
            <person name="van Rossen-Uffink D."/>
            <person name="Oliveira J.V."/>
            <person name="Vesth T.C."/>
            <person name="Visser J."/>
            <person name="Yu J.-H."/>
            <person name="Zhou M."/>
            <person name="Andersen M.R."/>
            <person name="Archer D.B."/>
            <person name="Baker S.E."/>
            <person name="Benoit I."/>
            <person name="Brakhage A.A."/>
            <person name="Braus G.H."/>
            <person name="Fischer R."/>
            <person name="Frisvad J.C."/>
            <person name="Goldman G.H."/>
            <person name="Houbraken J."/>
            <person name="Oakley B."/>
            <person name="Pocsi I."/>
            <person name="Scazzocchio C."/>
            <person name="Seiboth B."/>
            <person name="vanKuyk P.A."/>
            <person name="Wortman J."/>
            <person name="Dyer P.S."/>
            <person name="Grigoriev I.V."/>
        </authorList>
    </citation>
    <scope>NUCLEOTIDE SEQUENCE [LARGE SCALE GENOMIC DNA]</scope>
    <source>
        <strain evidence="11">CBS 134.48</strain>
    </source>
</reference>
<gene>
    <name evidence="10" type="ORF">ASPTUDRAFT_78991</name>
</gene>
<evidence type="ECO:0000313" key="10">
    <source>
        <dbReference type="EMBL" id="OJI79654.1"/>
    </source>
</evidence>
<evidence type="ECO:0000313" key="11">
    <source>
        <dbReference type="Proteomes" id="UP000184304"/>
    </source>
</evidence>
<dbReference type="GO" id="GO:0016705">
    <property type="term" value="F:oxidoreductase activity, acting on paired donors, with incorporation or reduction of molecular oxygen"/>
    <property type="evidence" value="ECO:0007669"/>
    <property type="project" value="InterPro"/>
</dbReference>
<evidence type="ECO:0000256" key="9">
    <source>
        <dbReference type="RuleBase" id="RU000461"/>
    </source>
</evidence>
<evidence type="ECO:0000256" key="7">
    <source>
        <dbReference type="ARBA" id="ARBA00023033"/>
    </source>
</evidence>
<dbReference type="OMA" id="WMIAHLM"/>
<dbReference type="STRING" id="767770.A0A1L9MRQ9"/>
<organism evidence="10 11">
    <name type="scientific">Aspergillus tubingensis (strain CBS 134.48)</name>
    <dbReference type="NCBI Taxonomy" id="767770"/>
    <lineage>
        <taxon>Eukaryota</taxon>
        <taxon>Fungi</taxon>
        <taxon>Dikarya</taxon>
        <taxon>Ascomycota</taxon>
        <taxon>Pezizomycotina</taxon>
        <taxon>Eurotiomycetes</taxon>
        <taxon>Eurotiomycetidae</taxon>
        <taxon>Eurotiales</taxon>
        <taxon>Aspergillaceae</taxon>
        <taxon>Aspergillus</taxon>
        <taxon>Aspergillus subgen. Circumdati</taxon>
    </lineage>
</organism>
<evidence type="ECO:0000256" key="2">
    <source>
        <dbReference type="ARBA" id="ARBA00010617"/>
    </source>
</evidence>
<evidence type="ECO:0000256" key="6">
    <source>
        <dbReference type="ARBA" id="ARBA00023004"/>
    </source>
</evidence>
<evidence type="ECO:0008006" key="12">
    <source>
        <dbReference type="Google" id="ProtNLM"/>
    </source>
</evidence>
<dbReference type="PANTHER" id="PTHR24304">
    <property type="entry name" value="CYTOCHROME P450 FAMILY 7"/>
    <property type="match status" value="1"/>
</dbReference>
<dbReference type="InterPro" id="IPR050529">
    <property type="entry name" value="CYP450_sterol_14alpha_dmase"/>
</dbReference>
<dbReference type="GO" id="GO:0020037">
    <property type="term" value="F:heme binding"/>
    <property type="evidence" value="ECO:0007669"/>
    <property type="project" value="InterPro"/>
</dbReference>
<dbReference type="Proteomes" id="UP000184304">
    <property type="component" value="Unassembled WGS sequence"/>
</dbReference>
<keyword evidence="11" id="KW-1185">Reference proteome</keyword>
<evidence type="ECO:0000256" key="3">
    <source>
        <dbReference type="ARBA" id="ARBA00022617"/>
    </source>
</evidence>
<evidence type="ECO:0000256" key="1">
    <source>
        <dbReference type="ARBA" id="ARBA00001971"/>
    </source>
</evidence>
<accession>A0A1L9MRQ9</accession>
<sequence length="543" mass="62014">MLSEFLIEVGDLSAKGWHWTHKAHPSLVAAIAAASVLILWRLLRFSIVPSFYPNDPKELPYWIPYLGHGGAFFSNSNALLSRAQKYYKYNNNPFALTIAHSVLYVITRPQDVADAYRNTETLSFNEFVQAMMRACGNTESCVQAMYKPLPKQKAGFPNPHGKPLATLARQMHIHQLYPGDNLDFLEKQFLDWVEPKLNIAGLRRECPYQVRTSNAHSKDTNAIVLPLMEWCSDFFTRAGQEAYFGPELAKVDPSLPKTFIVFDELSWQVLYQYPDFLAGEMKAARDAIQRALKKYIQMPQEDRHGDAWFTKAMENEMRALGISEDDIATMLVTIYWGINTNTRKAACWLLTYILYYGPDHYVDAIRAETAPAFRSGNPIPDLTYLHDNCPLLDAMWNETIRMSAYSASVRMITSDTVIGGKVLRKGNRLMIPYRQLHFDEAIFGVDFPVNEFRPERFSVKGGRNLTRSDNWRPFGGGTTMCPGRYVAKRFVMLFVTLLLRRFDVELVDKRVPEAEDGKPVLGIMSIKEGDDVCVRVRERVIVD</sequence>
<dbReference type="OrthoDB" id="1470350at2759"/>
<protein>
    <recommendedName>
        <fullName evidence="12">Cytochrome P450 oxidoreductase</fullName>
    </recommendedName>
</protein>
<evidence type="ECO:0000256" key="4">
    <source>
        <dbReference type="ARBA" id="ARBA00022723"/>
    </source>
</evidence>
<dbReference type="AlphaFoldDB" id="A0A1L9MRQ9"/>
<keyword evidence="3 8" id="KW-0349">Heme</keyword>
<dbReference type="EMBL" id="KV878208">
    <property type="protein sequence ID" value="OJI79654.1"/>
    <property type="molecule type" value="Genomic_DNA"/>
</dbReference>
<dbReference type="SUPFAM" id="SSF48264">
    <property type="entry name" value="Cytochrome P450"/>
    <property type="match status" value="1"/>
</dbReference>
<keyword evidence="5 9" id="KW-0560">Oxidoreductase</keyword>
<comment type="cofactor">
    <cofactor evidence="1 8">
        <name>heme</name>
        <dbReference type="ChEBI" id="CHEBI:30413"/>
    </cofactor>
</comment>
<dbReference type="GO" id="GO:0008395">
    <property type="term" value="F:steroid hydroxylase activity"/>
    <property type="evidence" value="ECO:0007669"/>
    <property type="project" value="TreeGrafter"/>
</dbReference>
<evidence type="ECO:0000256" key="8">
    <source>
        <dbReference type="PIRSR" id="PIRSR602403-1"/>
    </source>
</evidence>
<dbReference type="VEuPathDB" id="FungiDB:ASPTUDRAFT_78991"/>
<keyword evidence="4 8" id="KW-0479">Metal-binding</keyword>
<dbReference type="InterPro" id="IPR036396">
    <property type="entry name" value="Cyt_P450_sf"/>
</dbReference>
<feature type="binding site" description="axial binding residue" evidence="8">
    <location>
        <position position="481"/>
    </location>
    <ligand>
        <name>heme</name>
        <dbReference type="ChEBI" id="CHEBI:30413"/>
    </ligand>
    <ligandPart>
        <name>Fe</name>
        <dbReference type="ChEBI" id="CHEBI:18248"/>
    </ligandPart>
</feature>
<name>A0A1L9MRQ9_ASPTC</name>
<dbReference type="Gene3D" id="1.10.630.10">
    <property type="entry name" value="Cytochrome P450"/>
    <property type="match status" value="1"/>
</dbReference>
<dbReference type="InterPro" id="IPR001128">
    <property type="entry name" value="Cyt_P450"/>
</dbReference>
<proteinExistence type="inferred from homology"/>
<dbReference type="PANTHER" id="PTHR24304:SF2">
    <property type="entry name" value="24-HYDROXYCHOLESTEROL 7-ALPHA-HYDROXYLASE"/>
    <property type="match status" value="1"/>
</dbReference>